<feature type="domain" description="SCP" evidence="3">
    <location>
        <begin position="176"/>
        <end position="308"/>
    </location>
</feature>
<evidence type="ECO:0000313" key="5">
    <source>
        <dbReference type="Proteomes" id="UP001355207"/>
    </source>
</evidence>
<proteinExistence type="predicted"/>
<dbReference type="EMBL" id="CP144108">
    <property type="protein sequence ID" value="WWC92955.1"/>
    <property type="molecule type" value="Genomic_DNA"/>
</dbReference>
<dbReference type="InterPro" id="IPR014044">
    <property type="entry name" value="CAP_dom"/>
</dbReference>
<dbReference type="InterPro" id="IPR035940">
    <property type="entry name" value="CAP_sf"/>
</dbReference>
<feature type="compositionally biased region" description="Polar residues" evidence="1">
    <location>
        <begin position="118"/>
        <end position="132"/>
    </location>
</feature>
<evidence type="ECO:0000256" key="1">
    <source>
        <dbReference type="SAM" id="MobiDB-lite"/>
    </source>
</evidence>
<dbReference type="AlphaFoldDB" id="A0AAX4K7X6"/>
<dbReference type="GeneID" id="91098586"/>
<dbReference type="InterPro" id="IPR001283">
    <property type="entry name" value="CRISP-related"/>
</dbReference>
<sequence length="319" mass="32487">MLNLSTAVLFSTLASLASVSVSALPHCHPHHHGYNATTVTQWYTQLPAQETIIPSAPSSSLSASEVIPTNVADNSTSVIIDDPSSVSVTASSTNVEVVPSASATASSSSDEAEEPTEVETSVQVDAATTSPVNLAARPTRSATRSTSTAKTSTAASAATSTAAAGGSGVGTPNTSVNIKDMVKLHTDFRAQYGAGAVTWSDELANYATSKASACKFAHTGGQYGENLAAGAGGGYNVASAFNSWAAEASEYDPSNPTYSHFTQVVWKATTQIGCAAISCPDGTIFSGMGGTPSLYVMCEYNPPGNYVGQYAQNVGSKSG</sequence>
<feature type="region of interest" description="Disordered" evidence="1">
    <location>
        <begin position="90"/>
        <end position="172"/>
    </location>
</feature>
<dbReference type="PANTHER" id="PTHR10334">
    <property type="entry name" value="CYSTEINE-RICH SECRETORY PROTEIN-RELATED"/>
    <property type="match status" value="1"/>
</dbReference>
<dbReference type="PRINTS" id="PR00837">
    <property type="entry name" value="V5TPXLIKE"/>
</dbReference>
<dbReference type="SUPFAM" id="SSF55797">
    <property type="entry name" value="PR-1-like"/>
    <property type="match status" value="1"/>
</dbReference>
<evidence type="ECO:0000259" key="3">
    <source>
        <dbReference type="SMART" id="SM00198"/>
    </source>
</evidence>
<dbReference type="Pfam" id="PF00188">
    <property type="entry name" value="CAP"/>
    <property type="match status" value="1"/>
</dbReference>
<dbReference type="Gene3D" id="3.40.33.10">
    <property type="entry name" value="CAP"/>
    <property type="match status" value="1"/>
</dbReference>
<feature type="signal peptide" evidence="2">
    <location>
        <begin position="1"/>
        <end position="23"/>
    </location>
</feature>
<gene>
    <name evidence="4" type="ORF">L201_007918</name>
</gene>
<keyword evidence="2" id="KW-0732">Signal</keyword>
<protein>
    <recommendedName>
        <fullName evidence="3">SCP domain-containing protein</fullName>
    </recommendedName>
</protein>
<reference evidence="4 5" key="1">
    <citation type="submission" date="2024-01" db="EMBL/GenBank/DDBJ databases">
        <title>Comparative genomics of Cryptococcus and Kwoniella reveals pathogenesis evolution and contrasting modes of karyotype evolution via chromosome fusion or intercentromeric recombination.</title>
        <authorList>
            <person name="Coelho M.A."/>
            <person name="David-Palma M."/>
            <person name="Shea T."/>
            <person name="Bowers K."/>
            <person name="McGinley-Smith S."/>
            <person name="Mohammad A.W."/>
            <person name="Gnirke A."/>
            <person name="Yurkov A.M."/>
            <person name="Nowrousian M."/>
            <person name="Sun S."/>
            <person name="Cuomo C.A."/>
            <person name="Heitman J."/>
        </authorList>
    </citation>
    <scope>NUCLEOTIDE SEQUENCE [LARGE SCALE GENOMIC DNA]</scope>
    <source>
        <strain evidence="4 5">CBS 6074</strain>
    </source>
</reference>
<keyword evidence="5" id="KW-1185">Reference proteome</keyword>
<feature type="compositionally biased region" description="Low complexity" evidence="1">
    <location>
        <begin position="135"/>
        <end position="164"/>
    </location>
</feature>
<dbReference type="RefSeq" id="XP_066079717.1">
    <property type="nucleotide sequence ID" value="XM_066223620.1"/>
</dbReference>
<evidence type="ECO:0000256" key="2">
    <source>
        <dbReference type="SAM" id="SignalP"/>
    </source>
</evidence>
<dbReference type="Proteomes" id="UP001355207">
    <property type="component" value="Chromosome 11"/>
</dbReference>
<accession>A0AAX4K7X6</accession>
<feature type="chain" id="PRO_5043735691" description="SCP domain-containing protein" evidence="2">
    <location>
        <begin position="24"/>
        <end position="319"/>
    </location>
</feature>
<organism evidence="4 5">
    <name type="scientific">Kwoniella dendrophila CBS 6074</name>
    <dbReference type="NCBI Taxonomy" id="1295534"/>
    <lineage>
        <taxon>Eukaryota</taxon>
        <taxon>Fungi</taxon>
        <taxon>Dikarya</taxon>
        <taxon>Basidiomycota</taxon>
        <taxon>Agaricomycotina</taxon>
        <taxon>Tremellomycetes</taxon>
        <taxon>Tremellales</taxon>
        <taxon>Cryptococcaceae</taxon>
        <taxon>Kwoniella</taxon>
    </lineage>
</organism>
<feature type="compositionally biased region" description="Low complexity" evidence="1">
    <location>
        <begin position="90"/>
        <end position="109"/>
    </location>
</feature>
<name>A0AAX4K7X6_9TREE</name>
<evidence type="ECO:0000313" key="4">
    <source>
        <dbReference type="EMBL" id="WWC92955.1"/>
    </source>
</evidence>
<dbReference type="SMART" id="SM00198">
    <property type="entry name" value="SCP"/>
    <property type="match status" value="1"/>
</dbReference>